<dbReference type="Pfam" id="PF00392">
    <property type="entry name" value="GntR"/>
    <property type="match status" value="1"/>
</dbReference>
<dbReference type="SUPFAM" id="SSF48008">
    <property type="entry name" value="GntR ligand-binding domain-like"/>
    <property type="match status" value="1"/>
</dbReference>
<keyword evidence="2" id="KW-0238">DNA-binding</keyword>
<dbReference type="Proteomes" id="UP000070617">
    <property type="component" value="Unassembled WGS sequence"/>
</dbReference>
<gene>
    <name evidence="5" type="ORF">HMPREF3206_00108</name>
</gene>
<sequence length="217" mass="25243">MIIKQKSIREQVYESLKEAIVNGEIESGEKIIELEYAEKFGVSRTPLREALRMLELEGLVSSAEKGGVTVNYISKEDIEEIYKIRVALESIVLKEIIEKDKGCLKPLHSILRETKFALDENMESGKLIKIFQKFNHELYEVAKLKQVSKLINNLNEYTKRFRVLCLKDEIRLEEAFIEHCKLVEALENKDLEEALKINDKHLYKSMELVLNKMPDTK</sequence>
<keyword evidence="1" id="KW-0805">Transcription regulation</keyword>
<proteinExistence type="predicted"/>
<dbReference type="STRING" id="134605.HMPREF3206_00108"/>
<dbReference type="Gene3D" id="1.20.120.530">
    <property type="entry name" value="GntR ligand-binding domain-like"/>
    <property type="match status" value="1"/>
</dbReference>
<evidence type="ECO:0000256" key="1">
    <source>
        <dbReference type="ARBA" id="ARBA00023015"/>
    </source>
</evidence>
<protein>
    <submittedName>
        <fullName evidence="5">Transcriptional regulator, GntR family</fullName>
    </submittedName>
</protein>
<reference evidence="6" key="1">
    <citation type="submission" date="2016-01" db="EMBL/GenBank/DDBJ databases">
        <authorList>
            <person name="Mitreva M."/>
            <person name="Pepin K.H."/>
            <person name="Mihindukulasuriya K.A."/>
            <person name="Fulton R."/>
            <person name="Fronick C."/>
            <person name="O'Laughlin M."/>
            <person name="Miner T."/>
            <person name="Herter B."/>
            <person name="Rosa B.A."/>
            <person name="Cordes M."/>
            <person name="Tomlinson C."/>
            <person name="Wollam A."/>
            <person name="Palsikar V.B."/>
            <person name="Mardis E.R."/>
            <person name="Wilson R.K."/>
        </authorList>
    </citation>
    <scope>NUCLEOTIDE SEQUENCE [LARGE SCALE GENOMIC DNA]</scope>
    <source>
        <strain evidence="6">CMW8396</strain>
    </source>
</reference>
<dbReference type="InterPro" id="IPR008920">
    <property type="entry name" value="TF_FadR/GntR_C"/>
</dbReference>
<dbReference type="SUPFAM" id="SSF46785">
    <property type="entry name" value="Winged helix' DNA-binding domain"/>
    <property type="match status" value="1"/>
</dbReference>
<dbReference type="RefSeq" id="WP_008800798.1">
    <property type="nucleotide sequence ID" value="NZ_KQ956510.1"/>
</dbReference>
<dbReference type="EMBL" id="LRPX01000004">
    <property type="protein sequence ID" value="KXA16927.1"/>
    <property type="molecule type" value="Genomic_DNA"/>
</dbReference>
<keyword evidence="3" id="KW-0804">Transcription</keyword>
<dbReference type="PATRIC" id="fig|134605.3.peg.110"/>
<evidence type="ECO:0000256" key="3">
    <source>
        <dbReference type="ARBA" id="ARBA00023163"/>
    </source>
</evidence>
<organism evidence="5 6">
    <name type="scientific">Fusobacterium equinum</name>
    <dbReference type="NCBI Taxonomy" id="134605"/>
    <lineage>
        <taxon>Bacteria</taxon>
        <taxon>Fusobacteriati</taxon>
        <taxon>Fusobacteriota</taxon>
        <taxon>Fusobacteriia</taxon>
        <taxon>Fusobacteriales</taxon>
        <taxon>Fusobacteriaceae</taxon>
        <taxon>Fusobacterium</taxon>
    </lineage>
</organism>
<accession>A0A133NKY2</accession>
<dbReference type="AlphaFoldDB" id="A0A133NKY2"/>
<dbReference type="InterPro" id="IPR000524">
    <property type="entry name" value="Tscrpt_reg_HTH_GntR"/>
</dbReference>
<dbReference type="CDD" id="cd07377">
    <property type="entry name" value="WHTH_GntR"/>
    <property type="match status" value="1"/>
</dbReference>
<evidence type="ECO:0000259" key="4">
    <source>
        <dbReference type="PROSITE" id="PS50949"/>
    </source>
</evidence>
<dbReference type="InterPro" id="IPR036390">
    <property type="entry name" value="WH_DNA-bd_sf"/>
</dbReference>
<comment type="caution">
    <text evidence="5">The sequence shown here is derived from an EMBL/GenBank/DDBJ whole genome shotgun (WGS) entry which is preliminary data.</text>
</comment>
<dbReference type="GO" id="GO:0003677">
    <property type="term" value="F:DNA binding"/>
    <property type="evidence" value="ECO:0007669"/>
    <property type="project" value="UniProtKB-KW"/>
</dbReference>
<dbReference type="InterPro" id="IPR011711">
    <property type="entry name" value="GntR_C"/>
</dbReference>
<evidence type="ECO:0000313" key="6">
    <source>
        <dbReference type="Proteomes" id="UP000070617"/>
    </source>
</evidence>
<dbReference type="PROSITE" id="PS50949">
    <property type="entry name" value="HTH_GNTR"/>
    <property type="match status" value="1"/>
</dbReference>
<dbReference type="PRINTS" id="PR00035">
    <property type="entry name" value="HTHGNTR"/>
</dbReference>
<dbReference type="Gene3D" id="1.10.10.10">
    <property type="entry name" value="Winged helix-like DNA-binding domain superfamily/Winged helix DNA-binding domain"/>
    <property type="match status" value="1"/>
</dbReference>
<dbReference type="PANTHER" id="PTHR43537:SF5">
    <property type="entry name" value="UXU OPERON TRANSCRIPTIONAL REGULATOR"/>
    <property type="match status" value="1"/>
</dbReference>
<keyword evidence="6" id="KW-1185">Reference proteome</keyword>
<dbReference type="SMART" id="SM00345">
    <property type="entry name" value="HTH_GNTR"/>
    <property type="match status" value="1"/>
</dbReference>
<dbReference type="PANTHER" id="PTHR43537">
    <property type="entry name" value="TRANSCRIPTIONAL REGULATOR, GNTR FAMILY"/>
    <property type="match status" value="1"/>
</dbReference>
<dbReference type="Pfam" id="PF07729">
    <property type="entry name" value="FCD"/>
    <property type="match status" value="1"/>
</dbReference>
<name>A0A133NKY2_9FUSO</name>
<dbReference type="GO" id="GO:0003700">
    <property type="term" value="F:DNA-binding transcription factor activity"/>
    <property type="evidence" value="ECO:0007669"/>
    <property type="project" value="InterPro"/>
</dbReference>
<feature type="domain" description="HTH gntR-type" evidence="4">
    <location>
        <begin position="6"/>
        <end position="73"/>
    </location>
</feature>
<evidence type="ECO:0000313" key="5">
    <source>
        <dbReference type="EMBL" id="KXA16927.1"/>
    </source>
</evidence>
<dbReference type="InterPro" id="IPR036388">
    <property type="entry name" value="WH-like_DNA-bd_sf"/>
</dbReference>
<evidence type="ECO:0000256" key="2">
    <source>
        <dbReference type="ARBA" id="ARBA00023125"/>
    </source>
</evidence>